<dbReference type="OrthoDB" id="771136at2759"/>
<dbReference type="AlphaFoldDB" id="A0A8T9BTP2"/>
<keyword evidence="3 12" id="KW-0732">Signal</keyword>
<sequence length="523" mass="53008">MASLRNTLVMALAAGASANTLRMDIARNPAVAAAQIEERSSYLRSRALSRRASDTVTAALENDLTAGLYSANITVGTPGQTLAVQIDTGSSDVWVPAPGLSICSEPASQGGGCAGGTFDHSSSSTFSVVEQDGFNISYVDGTGVAGDYFSDMFAIGGATVKGLEMGLASSGTIGQGIMGIGYNTSEANIDTGNGTVYPNLPNQLVDEGLINSLAYSLWLNDLDSSTGSILFGGIDTDKYSGNLISVDVYPTTRSKQVVSFTVAFTSLSATSSSGTDVLTPSDYAEAAILDSGTTITLLPDALAEMVFEELGALYEESLGAAVVPCSLANKNGTLNFGFGGSGGPVISVGVDELVLPLTLTSGSTPKINGQDACQLGIMPAGDLPILFGDTFMRSAYVVYDLVNNRIGLANTDFNATGSNVVPFASSGAAIPSASTAPNEAAITQTATGNPKVDVTPTAGGVTSATYNPTATGLSAASGFTAASSSSSKKNGGVARPEPFAWSRVLVGLITVALMGAGGLFHLL</sequence>
<dbReference type="InterPro" id="IPR021109">
    <property type="entry name" value="Peptidase_aspartic_dom_sf"/>
</dbReference>
<dbReference type="CDD" id="cd05474">
    <property type="entry name" value="SAP_like"/>
    <property type="match status" value="1"/>
</dbReference>
<organism evidence="14 15">
    <name type="scientific">Lachnellula suecica</name>
    <dbReference type="NCBI Taxonomy" id="602035"/>
    <lineage>
        <taxon>Eukaryota</taxon>
        <taxon>Fungi</taxon>
        <taxon>Dikarya</taxon>
        <taxon>Ascomycota</taxon>
        <taxon>Pezizomycotina</taxon>
        <taxon>Leotiomycetes</taxon>
        <taxon>Helotiales</taxon>
        <taxon>Lachnaceae</taxon>
        <taxon>Lachnellula</taxon>
    </lineage>
</organism>
<keyword evidence="9" id="KW-1015">Disulfide bond</keyword>
<feature type="domain" description="Peptidase A1" evidence="13">
    <location>
        <begin position="69"/>
        <end position="409"/>
    </location>
</feature>
<feature type="active site" evidence="8">
    <location>
        <position position="87"/>
    </location>
</feature>
<dbReference type="Pfam" id="PF00026">
    <property type="entry name" value="Asp"/>
    <property type="match status" value="1"/>
</dbReference>
<keyword evidence="15" id="KW-1185">Reference proteome</keyword>
<feature type="active site" evidence="8">
    <location>
        <position position="290"/>
    </location>
</feature>
<keyword evidence="5 10" id="KW-0378">Hydrolase</keyword>
<reference evidence="14 15" key="1">
    <citation type="submission" date="2018-05" db="EMBL/GenBank/DDBJ databases">
        <title>Genome sequencing and assembly of the regulated plant pathogen Lachnellula willkommii and related sister species for the development of diagnostic species identification markers.</title>
        <authorList>
            <person name="Giroux E."/>
            <person name="Bilodeau G."/>
        </authorList>
    </citation>
    <scope>NUCLEOTIDE SEQUENCE [LARGE SCALE GENOMIC DNA]</scope>
    <source>
        <strain evidence="14 15">CBS 268.59</strain>
    </source>
</reference>
<evidence type="ECO:0000256" key="11">
    <source>
        <dbReference type="SAM" id="Phobius"/>
    </source>
</evidence>
<keyword evidence="2 10" id="KW-0645">Protease</keyword>
<evidence type="ECO:0000256" key="12">
    <source>
        <dbReference type="SAM" id="SignalP"/>
    </source>
</evidence>
<evidence type="ECO:0000256" key="1">
    <source>
        <dbReference type="ARBA" id="ARBA00007447"/>
    </source>
</evidence>
<dbReference type="SUPFAM" id="SSF50630">
    <property type="entry name" value="Acid proteases"/>
    <property type="match status" value="1"/>
</dbReference>
<feature type="disulfide bond" evidence="9">
    <location>
        <begin position="325"/>
        <end position="373"/>
    </location>
</feature>
<name>A0A8T9BTP2_9HELO</name>
<keyword evidence="11" id="KW-0812">Transmembrane</keyword>
<dbReference type="Gene3D" id="2.40.70.10">
    <property type="entry name" value="Acid Proteases"/>
    <property type="match status" value="2"/>
</dbReference>
<dbReference type="GO" id="GO:0006508">
    <property type="term" value="P:proteolysis"/>
    <property type="evidence" value="ECO:0007669"/>
    <property type="project" value="UniProtKB-KW"/>
</dbReference>
<keyword evidence="4 10" id="KW-0064">Aspartyl protease</keyword>
<evidence type="ECO:0000256" key="4">
    <source>
        <dbReference type="ARBA" id="ARBA00022750"/>
    </source>
</evidence>
<accession>A0A8T9BTP2</accession>
<dbReference type="InterPro" id="IPR001969">
    <property type="entry name" value="Aspartic_peptidase_AS"/>
</dbReference>
<evidence type="ECO:0000256" key="6">
    <source>
        <dbReference type="ARBA" id="ARBA00067536"/>
    </source>
</evidence>
<evidence type="ECO:0000256" key="7">
    <source>
        <dbReference type="ARBA" id="ARBA00068059"/>
    </source>
</evidence>
<dbReference type="FunFam" id="2.40.70.10:FF:000011">
    <property type="entry name" value="Aspartic protease"/>
    <property type="match status" value="1"/>
</dbReference>
<keyword evidence="11" id="KW-0472">Membrane</keyword>
<evidence type="ECO:0000256" key="3">
    <source>
        <dbReference type="ARBA" id="ARBA00022729"/>
    </source>
</evidence>
<dbReference type="InterPro" id="IPR033121">
    <property type="entry name" value="PEPTIDASE_A1"/>
</dbReference>
<evidence type="ECO:0000313" key="15">
    <source>
        <dbReference type="Proteomes" id="UP000469558"/>
    </source>
</evidence>
<gene>
    <name evidence="14" type="primary">opsB_0</name>
    <name evidence="14" type="ORF">LSUE1_G008186</name>
</gene>
<evidence type="ECO:0000256" key="5">
    <source>
        <dbReference type="ARBA" id="ARBA00022801"/>
    </source>
</evidence>
<evidence type="ECO:0000259" key="13">
    <source>
        <dbReference type="PROSITE" id="PS51767"/>
    </source>
</evidence>
<dbReference type="PANTHER" id="PTHR47966:SF65">
    <property type="entry name" value="ASPARTIC-TYPE ENDOPEPTIDASE"/>
    <property type="match status" value="1"/>
</dbReference>
<comment type="similarity">
    <text evidence="1 10">Belongs to the peptidase A1 family.</text>
</comment>
<dbReference type="PROSITE" id="PS00141">
    <property type="entry name" value="ASP_PROTEASE"/>
    <property type="match status" value="1"/>
</dbReference>
<evidence type="ECO:0000313" key="14">
    <source>
        <dbReference type="EMBL" id="TVY59715.1"/>
    </source>
</evidence>
<proteinExistence type="inferred from homology"/>
<evidence type="ECO:0000256" key="9">
    <source>
        <dbReference type="PIRSR" id="PIRSR601461-2"/>
    </source>
</evidence>
<dbReference type="PROSITE" id="PS51767">
    <property type="entry name" value="PEPTIDASE_A1"/>
    <property type="match status" value="1"/>
</dbReference>
<feature type="signal peptide" evidence="12">
    <location>
        <begin position="1"/>
        <end position="18"/>
    </location>
</feature>
<comment type="caution">
    <text evidence="14">The sequence shown here is derived from an EMBL/GenBank/DDBJ whole genome shotgun (WGS) entry which is preliminary data.</text>
</comment>
<feature type="transmembrane region" description="Helical" evidence="11">
    <location>
        <begin position="500"/>
        <end position="522"/>
    </location>
</feature>
<evidence type="ECO:0000256" key="10">
    <source>
        <dbReference type="RuleBase" id="RU000454"/>
    </source>
</evidence>
<evidence type="ECO:0000256" key="2">
    <source>
        <dbReference type="ARBA" id="ARBA00022670"/>
    </source>
</evidence>
<keyword evidence="11" id="KW-1133">Transmembrane helix</keyword>
<dbReference type="Proteomes" id="UP000469558">
    <property type="component" value="Unassembled WGS sequence"/>
</dbReference>
<feature type="chain" id="PRO_5035744870" description="Probable aspartic-type endopeptidase OPSB" evidence="12">
    <location>
        <begin position="19"/>
        <end position="523"/>
    </location>
</feature>
<evidence type="ECO:0000256" key="8">
    <source>
        <dbReference type="PIRSR" id="PIRSR601461-1"/>
    </source>
</evidence>
<dbReference type="EMBL" id="QGMK01002212">
    <property type="protein sequence ID" value="TVY59715.1"/>
    <property type="molecule type" value="Genomic_DNA"/>
</dbReference>
<protein>
    <recommendedName>
        <fullName evidence="7">Probable aspartic-type endopeptidase OPSB</fullName>
    </recommendedName>
    <alternativeName>
        <fullName evidence="6">Probable aspartic-type endopeptidase opsB</fullName>
    </alternativeName>
</protein>
<dbReference type="GO" id="GO:0004190">
    <property type="term" value="F:aspartic-type endopeptidase activity"/>
    <property type="evidence" value="ECO:0007669"/>
    <property type="project" value="UniProtKB-KW"/>
</dbReference>
<dbReference type="PRINTS" id="PR00792">
    <property type="entry name" value="PEPSIN"/>
</dbReference>
<dbReference type="InterPro" id="IPR001461">
    <property type="entry name" value="Aspartic_peptidase_A1"/>
</dbReference>
<dbReference type="PANTHER" id="PTHR47966">
    <property type="entry name" value="BETA-SITE APP-CLEAVING ENZYME, ISOFORM A-RELATED"/>
    <property type="match status" value="1"/>
</dbReference>
<dbReference type="InterPro" id="IPR033876">
    <property type="entry name" value="SAP-like"/>
</dbReference>